<dbReference type="GO" id="GO:0004592">
    <property type="term" value="F:pantoate-beta-alanine ligase activity"/>
    <property type="evidence" value="ECO:0007669"/>
    <property type="project" value="InterPro"/>
</dbReference>
<organism evidence="9 10">
    <name type="scientific">Candidatus Fonsibacter lacus</name>
    <dbReference type="NCBI Taxonomy" id="2576439"/>
    <lineage>
        <taxon>Bacteria</taxon>
        <taxon>Pseudomonadati</taxon>
        <taxon>Pseudomonadota</taxon>
        <taxon>Alphaproteobacteria</taxon>
        <taxon>Candidatus Pelagibacterales</taxon>
        <taxon>Candidatus Pelagibacterales incertae sedis</taxon>
        <taxon>Candidatus Fonsibacter</taxon>
    </lineage>
</organism>
<evidence type="ECO:0000313" key="9">
    <source>
        <dbReference type="EMBL" id="NCU62536.1"/>
    </source>
</evidence>
<keyword evidence="6 8" id="KW-1133">Transmembrane helix</keyword>
<evidence type="ECO:0000256" key="2">
    <source>
        <dbReference type="ARBA" id="ARBA00022692"/>
    </source>
</evidence>
<dbReference type="InterPro" id="IPR018303">
    <property type="entry name" value="ATPase_P-typ_P_site"/>
</dbReference>
<sequence>SNTQKKKVKKANLSINEIETEKISKFIFKIVAVTLFFTVLYQFFYDLGDFTEFLIFAIALGISVTPEALPLIITYSLSKGAEKLYQNKLIVKKLNYIEDLGAIDVLCSDKTGTLTENSLKIAGKIINFLKKNKNHIIKSKNNSFFIKKIKSFGAKKVDYLSAFNLKKLKKTNKPSLNTRVFLAYHLSGVRLIDNF</sequence>
<evidence type="ECO:0000313" key="10">
    <source>
        <dbReference type="Proteomes" id="UP000572953"/>
    </source>
</evidence>
<dbReference type="InterPro" id="IPR003721">
    <property type="entry name" value="Pantoate_ligase"/>
</dbReference>
<evidence type="ECO:0000256" key="4">
    <source>
        <dbReference type="ARBA" id="ARBA00022840"/>
    </source>
</evidence>
<name>A0A845S8G5_9PROT</name>
<dbReference type="GO" id="GO:0016020">
    <property type="term" value="C:membrane"/>
    <property type="evidence" value="ECO:0007669"/>
    <property type="project" value="UniProtKB-SubCell"/>
</dbReference>
<dbReference type="SUPFAM" id="SSF81665">
    <property type="entry name" value="Calcium ATPase, transmembrane domain M"/>
    <property type="match status" value="1"/>
</dbReference>
<comment type="subcellular location">
    <subcellularLocation>
        <location evidence="1">Membrane</location>
        <topology evidence="1">Multi-pass membrane protein</topology>
    </subcellularLocation>
</comment>
<keyword evidence="4" id="KW-0067">ATP-binding</keyword>
<dbReference type="InterPro" id="IPR023214">
    <property type="entry name" value="HAD_sf"/>
</dbReference>
<feature type="transmembrane region" description="Helical" evidence="8">
    <location>
        <begin position="26"/>
        <end position="44"/>
    </location>
</feature>
<dbReference type="InterPro" id="IPR001757">
    <property type="entry name" value="P_typ_ATPase"/>
</dbReference>
<evidence type="ECO:0000256" key="8">
    <source>
        <dbReference type="SAM" id="Phobius"/>
    </source>
</evidence>
<evidence type="ECO:0000256" key="3">
    <source>
        <dbReference type="ARBA" id="ARBA00022741"/>
    </source>
</evidence>
<proteinExistence type="predicted"/>
<dbReference type="PANTHER" id="PTHR42861">
    <property type="entry name" value="CALCIUM-TRANSPORTING ATPASE"/>
    <property type="match status" value="1"/>
</dbReference>
<dbReference type="FunFam" id="3.40.50.1000:FF:000001">
    <property type="entry name" value="Phospholipid-transporting ATPase IC"/>
    <property type="match status" value="1"/>
</dbReference>
<evidence type="ECO:0000256" key="1">
    <source>
        <dbReference type="ARBA" id="ARBA00004141"/>
    </source>
</evidence>
<evidence type="ECO:0000256" key="7">
    <source>
        <dbReference type="ARBA" id="ARBA00023136"/>
    </source>
</evidence>
<dbReference type="GO" id="GO:0015940">
    <property type="term" value="P:pantothenate biosynthetic process"/>
    <property type="evidence" value="ECO:0007669"/>
    <property type="project" value="InterPro"/>
</dbReference>
<dbReference type="Gene3D" id="3.40.1110.10">
    <property type="entry name" value="Calcium-transporting ATPase, cytoplasmic domain N"/>
    <property type="match status" value="1"/>
</dbReference>
<dbReference type="Proteomes" id="UP000572953">
    <property type="component" value="Unassembled WGS sequence"/>
</dbReference>
<evidence type="ECO:0008006" key="11">
    <source>
        <dbReference type="Google" id="ProtNLM"/>
    </source>
</evidence>
<dbReference type="NCBIfam" id="TIGR01494">
    <property type="entry name" value="ATPase_P-type"/>
    <property type="match status" value="1"/>
</dbReference>
<dbReference type="EMBL" id="RGGN01000003">
    <property type="protein sequence ID" value="NCU62536.1"/>
    <property type="molecule type" value="Genomic_DNA"/>
</dbReference>
<gene>
    <name evidence="9" type="ORF">EBV78_00335</name>
</gene>
<reference evidence="9 10" key="1">
    <citation type="submission" date="2018-10" db="EMBL/GenBank/DDBJ databases">
        <title>Iterative Subtractive Binning of Freshwater Chronoseries Metagenomes Recovers Nearly Complete Genomes from over Four Hundred Novel Species.</title>
        <authorList>
            <person name="Rodriguez-R L.M."/>
            <person name="Tsementzi D."/>
            <person name="Luo C."/>
            <person name="Konstantinidis K.T."/>
        </authorList>
    </citation>
    <scope>NUCLEOTIDE SEQUENCE [LARGE SCALE GENOMIC DNA]</scope>
    <source>
        <strain evidence="9">WB7_2B_003</strain>
    </source>
</reference>
<keyword evidence="7 8" id="KW-0472">Membrane</keyword>
<accession>A0A845S8G5</accession>
<dbReference type="Gene3D" id="1.20.1110.10">
    <property type="entry name" value="Calcium-transporting ATPase, transmembrane domain"/>
    <property type="match status" value="1"/>
</dbReference>
<evidence type="ECO:0000256" key="6">
    <source>
        <dbReference type="ARBA" id="ARBA00022989"/>
    </source>
</evidence>
<dbReference type="Gene3D" id="3.40.50.1000">
    <property type="entry name" value="HAD superfamily/HAD-like"/>
    <property type="match status" value="1"/>
</dbReference>
<dbReference type="InterPro" id="IPR023298">
    <property type="entry name" value="ATPase_P-typ_TM_dom_sf"/>
</dbReference>
<feature type="non-terminal residue" evidence="9">
    <location>
        <position position="1"/>
    </location>
</feature>
<keyword evidence="3" id="KW-0547">Nucleotide-binding</keyword>
<keyword evidence="5" id="KW-1278">Translocase</keyword>
<protein>
    <recommendedName>
        <fullName evidence="11">Magnesium-translocating P-type ATPase</fullName>
    </recommendedName>
</protein>
<evidence type="ECO:0000256" key="5">
    <source>
        <dbReference type="ARBA" id="ARBA00022967"/>
    </source>
</evidence>
<comment type="caution">
    <text evidence="9">The sequence shown here is derived from an EMBL/GenBank/DDBJ whole genome shotgun (WGS) entry which is preliminary data.</text>
</comment>
<dbReference type="GO" id="GO:0015662">
    <property type="term" value="F:P-type ion transporter activity"/>
    <property type="evidence" value="ECO:0007669"/>
    <property type="project" value="UniProtKB-ARBA"/>
</dbReference>
<dbReference type="PROSITE" id="PS00154">
    <property type="entry name" value="ATPASE_E1_E2"/>
    <property type="match status" value="1"/>
</dbReference>
<dbReference type="GO" id="GO:0005524">
    <property type="term" value="F:ATP binding"/>
    <property type="evidence" value="ECO:0007669"/>
    <property type="project" value="UniProtKB-KW"/>
</dbReference>
<dbReference type="InterPro" id="IPR023299">
    <property type="entry name" value="ATPase_P-typ_cyto_dom_N"/>
</dbReference>
<dbReference type="Pfam" id="PF02569">
    <property type="entry name" value="Pantoate_ligase"/>
    <property type="match status" value="1"/>
</dbReference>
<dbReference type="AlphaFoldDB" id="A0A845S8G5"/>
<feature type="transmembrane region" description="Helical" evidence="8">
    <location>
        <begin position="50"/>
        <end position="73"/>
    </location>
</feature>
<keyword evidence="2 8" id="KW-0812">Transmembrane</keyword>
<dbReference type="GO" id="GO:0016887">
    <property type="term" value="F:ATP hydrolysis activity"/>
    <property type="evidence" value="ECO:0007669"/>
    <property type="project" value="InterPro"/>
</dbReference>
<dbReference type="SUPFAM" id="SSF52374">
    <property type="entry name" value="Nucleotidylyl transferase"/>
    <property type="match status" value="1"/>
</dbReference>